<comment type="caution">
    <text evidence="1">The sequence shown here is derived from an EMBL/GenBank/DDBJ whole genome shotgun (WGS) entry which is preliminary data.</text>
</comment>
<dbReference type="VEuPathDB" id="FungiDB:LCOR_00465.1"/>
<accession>A0A068RIA5</accession>
<dbReference type="AlphaFoldDB" id="A0A068RIA5"/>
<gene>
    <name evidence="1" type="ORF">LCOR_00465.1</name>
</gene>
<name>A0A068RIA5_9FUNG</name>
<reference evidence="1" key="1">
    <citation type="submission" date="2013-08" db="EMBL/GenBank/DDBJ databases">
        <title>Gene expansion shapes genome architecture in the human pathogen Lichtheimia corymbifera: an evolutionary genomics analysis in the ancient terrestrial Mucorales (Mucoromycotina).</title>
        <authorList>
            <person name="Schwartze V.U."/>
            <person name="Winter S."/>
            <person name="Shelest E."/>
            <person name="Marcet-Houben M."/>
            <person name="Horn F."/>
            <person name="Wehner S."/>
            <person name="Hoffmann K."/>
            <person name="Riege K."/>
            <person name="Sammeth M."/>
            <person name="Nowrousian M."/>
            <person name="Valiante V."/>
            <person name="Linde J."/>
            <person name="Jacobsen I.D."/>
            <person name="Marz M."/>
            <person name="Brakhage A.A."/>
            <person name="Gabaldon T."/>
            <person name="Bocker S."/>
            <person name="Voigt K."/>
        </authorList>
    </citation>
    <scope>NUCLEOTIDE SEQUENCE [LARGE SCALE GENOMIC DNA]</scope>
    <source>
        <strain evidence="1">FSU 9682</strain>
    </source>
</reference>
<protein>
    <submittedName>
        <fullName evidence="1">Uncharacterized protein</fullName>
    </submittedName>
</protein>
<evidence type="ECO:0000313" key="1">
    <source>
        <dbReference type="EMBL" id="CDH48691.1"/>
    </source>
</evidence>
<keyword evidence="2" id="KW-1185">Reference proteome</keyword>
<sequence>MKRGLFHRTILLGRVERTLCATFAIKARRSPISQCHRQPRQEVDRRFTLAGGDIAKSVIGEVDHETSTQDTFGHDEQLCSIEEPTLHCKF</sequence>
<organism evidence="1 2">
    <name type="scientific">Lichtheimia corymbifera JMRC:FSU:9682</name>
    <dbReference type="NCBI Taxonomy" id="1263082"/>
    <lineage>
        <taxon>Eukaryota</taxon>
        <taxon>Fungi</taxon>
        <taxon>Fungi incertae sedis</taxon>
        <taxon>Mucoromycota</taxon>
        <taxon>Mucoromycotina</taxon>
        <taxon>Mucoromycetes</taxon>
        <taxon>Mucorales</taxon>
        <taxon>Lichtheimiaceae</taxon>
        <taxon>Lichtheimia</taxon>
    </lineage>
</organism>
<dbReference type="Proteomes" id="UP000027586">
    <property type="component" value="Unassembled WGS sequence"/>
</dbReference>
<proteinExistence type="predicted"/>
<evidence type="ECO:0000313" key="2">
    <source>
        <dbReference type="Proteomes" id="UP000027586"/>
    </source>
</evidence>
<dbReference type="EMBL" id="CBTN010000001">
    <property type="protein sequence ID" value="CDH48691.1"/>
    <property type="molecule type" value="Genomic_DNA"/>
</dbReference>